<proteinExistence type="predicted"/>
<organism evidence="1 2">
    <name type="scientific">Pseudolactococcus piscium MKFS47</name>
    <dbReference type="NCBI Taxonomy" id="297352"/>
    <lineage>
        <taxon>Bacteria</taxon>
        <taxon>Bacillati</taxon>
        <taxon>Bacillota</taxon>
        <taxon>Bacilli</taxon>
        <taxon>Lactobacillales</taxon>
        <taxon>Streptococcaceae</taxon>
        <taxon>Pseudolactococcus</taxon>
    </lineage>
</organism>
<evidence type="ECO:0000313" key="1">
    <source>
        <dbReference type="EMBL" id="CEN27684.1"/>
    </source>
</evidence>
<dbReference type="KEGG" id="lpk:LACPI_0484"/>
<accession>A0A0D6DUP2</accession>
<dbReference type="HOGENOM" id="CLU_2273791_0_0_9"/>
<dbReference type="AlphaFoldDB" id="A0A0D6DUP2"/>
<sequence>MTDKPRQCARLEENYYDDKRKYQRQKEVILEKENAFKRERSRLMGNVYSLMPQSSHELQVLDTNLYQLHETFLSETQRVTRLLEDEVRALNSSFNTALNDLK</sequence>
<dbReference type="Proteomes" id="UP000033166">
    <property type="component" value="Chromosome I"/>
</dbReference>
<protein>
    <submittedName>
        <fullName evidence="1">Uncharacterized protein</fullName>
    </submittedName>
</protein>
<name>A0A0D6DUP2_9LACT</name>
<dbReference type="EMBL" id="LN774769">
    <property type="protein sequence ID" value="CEN27684.1"/>
    <property type="molecule type" value="Genomic_DNA"/>
</dbReference>
<reference evidence="2" key="1">
    <citation type="submission" date="2015-01" db="EMBL/GenBank/DDBJ databases">
        <authorList>
            <person name="Andreevskaya M."/>
        </authorList>
    </citation>
    <scope>NUCLEOTIDE SEQUENCE [LARGE SCALE GENOMIC DNA]</scope>
    <source>
        <strain evidence="2">MKFS47</strain>
    </source>
</reference>
<evidence type="ECO:0000313" key="2">
    <source>
        <dbReference type="Proteomes" id="UP000033166"/>
    </source>
</evidence>
<dbReference type="RefSeq" id="WP_047914933.1">
    <property type="nucleotide sequence ID" value="NZ_LN774769.1"/>
</dbReference>
<gene>
    <name evidence="1" type="ORF">LACPI_0484</name>
</gene>